<protein>
    <submittedName>
        <fullName evidence="5">Glycosyltransferase</fullName>
    </submittedName>
</protein>
<dbReference type="Pfam" id="PF00534">
    <property type="entry name" value="Glycos_transf_1"/>
    <property type="match status" value="1"/>
</dbReference>
<feature type="domain" description="Glycosyltransferase subfamily 4-like N-terminal" evidence="4">
    <location>
        <begin position="13"/>
        <end position="140"/>
    </location>
</feature>
<name>A0A4Y9F6W3_9MICC</name>
<dbReference type="Proteomes" id="UP000297951">
    <property type="component" value="Unassembled WGS sequence"/>
</dbReference>
<organism evidence="5 6">
    <name type="scientific">Rothia nasimurium</name>
    <dbReference type="NCBI Taxonomy" id="85336"/>
    <lineage>
        <taxon>Bacteria</taxon>
        <taxon>Bacillati</taxon>
        <taxon>Actinomycetota</taxon>
        <taxon>Actinomycetes</taxon>
        <taxon>Micrococcales</taxon>
        <taxon>Micrococcaceae</taxon>
        <taxon>Rothia</taxon>
    </lineage>
</organism>
<feature type="domain" description="Glycosyl transferase family 1" evidence="3">
    <location>
        <begin position="162"/>
        <end position="302"/>
    </location>
</feature>
<evidence type="ECO:0000259" key="4">
    <source>
        <dbReference type="Pfam" id="PF13579"/>
    </source>
</evidence>
<sequence length="346" mass="38489">MEIYIASNNGEIGGGEVMLLHLARAARSLGHKPVIVGPKQPAELIEAAQDEGFPTITIPAANRKAYIAGLRAWRVRNKQKLLWCNGLVPSFATAGLGQRIVHLHQMPSGLQQLAMKVAIKGAQAVLVPSSFMADSIRNAQIFENWVSEVQPDTRHMPTRGKVRVGFLGRVSEIKGTDLLAEAIFQLNQNKDLSYELVLGGENRFVKEESKSRVDSALEKINDHVSYLGWVEPEDFFKKVDCVVMPSQWEEPFGLVAVEAMSARIPLLVTRSGALPSIVGEDYPWILERGSSKALAEGIGSFTETLMGEQEKLDTILGKSYWRWYENYSPQAGKERLRILLETFERS</sequence>
<dbReference type="SUPFAM" id="SSF53756">
    <property type="entry name" value="UDP-Glycosyltransferase/glycogen phosphorylase"/>
    <property type="match status" value="1"/>
</dbReference>
<evidence type="ECO:0000259" key="3">
    <source>
        <dbReference type="Pfam" id="PF00534"/>
    </source>
</evidence>
<dbReference type="GO" id="GO:0016757">
    <property type="term" value="F:glycosyltransferase activity"/>
    <property type="evidence" value="ECO:0007669"/>
    <property type="project" value="UniProtKB-KW"/>
</dbReference>
<evidence type="ECO:0000256" key="2">
    <source>
        <dbReference type="ARBA" id="ARBA00022679"/>
    </source>
</evidence>
<gene>
    <name evidence="5" type="ORF">E4U03_00160</name>
</gene>
<dbReference type="PANTHER" id="PTHR12526">
    <property type="entry name" value="GLYCOSYLTRANSFERASE"/>
    <property type="match status" value="1"/>
</dbReference>
<accession>A0A4Y9F6W3</accession>
<proteinExistence type="predicted"/>
<keyword evidence="1" id="KW-0328">Glycosyltransferase</keyword>
<evidence type="ECO:0000313" key="5">
    <source>
        <dbReference type="EMBL" id="TFU24362.1"/>
    </source>
</evidence>
<dbReference type="InterPro" id="IPR028098">
    <property type="entry name" value="Glyco_trans_4-like_N"/>
</dbReference>
<dbReference type="Gene3D" id="3.40.50.2000">
    <property type="entry name" value="Glycogen Phosphorylase B"/>
    <property type="match status" value="2"/>
</dbReference>
<comment type="caution">
    <text evidence="5">The sequence shown here is derived from an EMBL/GenBank/DDBJ whole genome shotgun (WGS) entry which is preliminary data.</text>
</comment>
<keyword evidence="2 5" id="KW-0808">Transferase</keyword>
<dbReference type="EMBL" id="SPQC01000001">
    <property type="protein sequence ID" value="TFU24362.1"/>
    <property type="molecule type" value="Genomic_DNA"/>
</dbReference>
<dbReference type="OrthoDB" id="6286688at2"/>
<evidence type="ECO:0000256" key="1">
    <source>
        <dbReference type="ARBA" id="ARBA00022676"/>
    </source>
</evidence>
<dbReference type="Pfam" id="PF13579">
    <property type="entry name" value="Glyco_trans_4_4"/>
    <property type="match status" value="1"/>
</dbReference>
<evidence type="ECO:0000313" key="6">
    <source>
        <dbReference type="Proteomes" id="UP000297951"/>
    </source>
</evidence>
<dbReference type="RefSeq" id="WP_135010980.1">
    <property type="nucleotide sequence ID" value="NZ_JADGLK010000001.1"/>
</dbReference>
<dbReference type="AlphaFoldDB" id="A0A4Y9F6W3"/>
<dbReference type="InterPro" id="IPR001296">
    <property type="entry name" value="Glyco_trans_1"/>
</dbReference>
<reference evidence="5 6" key="1">
    <citation type="submission" date="2019-03" db="EMBL/GenBank/DDBJ databases">
        <title>Diversity of the mouse oral microbiome.</title>
        <authorList>
            <person name="Joseph S."/>
            <person name="Aduse-Opoku J."/>
            <person name="Curtis M."/>
            <person name="Wade W."/>
            <person name="Hashim A."/>
        </authorList>
    </citation>
    <scope>NUCLEOTIDE SEQUENCE [LARGE SCALE GENOMIC DNA]</scope>
    <source>
        <strain evidence="6">irhom_31</strain>
    </source>
</reference>
<dbReference type="CDD" id="cd03801">
    <property type="entry name" value="GT4_PimA-like"/>
    <property type="match status" value="1"/>
</dbReference>